<keyword evidence="2" id="KW-1185">Reference proteome</keyword>
<gene>
    <name evidence="1" type="ORF">Pint_08745</name>
</gene>
<proteinExistence type="predicted"/>
<evidence type="ECO:0000313" key="2">
    <source>
        <dbReference type="Proteomes" id="UP001163603"/>
    </source>
</evidence>
<dbReference type="EMBL" id="CM047745">
    <property type="protein sequence ID" value="KAJ0024887.1"/>
    <property type="molecule type" value="Genomic_DNA"/>
</dbReference>
<reference evidence="2" key="1">
    <citation type="journal article" date="2023" name="G3 (Bethesda)">
        <title>Genome assembly and association tests identify interacting loci associated with vigor, precocity, and sex in interspecific pistachio rootstocks.</title>
        <authorList>
            <person name="Palmer W."/>
            <person name="Jacygrad E."/>
            <person name="Sagayaradj S."/>
            <person name="Cavanaugh K."/>
            <person name="Han R."/>
            <person name="Bertier L."/>
            <person name="Beede B."/>
            <person name="Kafkas S."/>
            <person name="Golino D."/>
            <person name="Preece J."/>
            <person name="Michelmore R."/>
        </authorList>
    </citation>
    <scope>NUCLEOTIDE SEQUENCE [LARGE SCALE GENOMIC DNA]</scope>
</reference>
<evidence type="ECO:0000313" key="1">
    <source>
        <dbReference type="EMBL" id="KAJ0024887.1"/>
    </source>
</evidence>
<accession>A0ACC0XW98</accession>
<comment type="caution">
    <text evidence="1">The sequence shown here is derived from an EMBL/GenBank/DDBJ whole genome shotgun (WGS) entry which is preliminary data.</text>
</comment>
<name>A0ACC0XW98_9ROSI</name>
<sequence length="719" mass="78741">MQGQRGTIGSLPETLSFDHGSASSSTVDQQICWNNMRNPTDNRLPDYMLSPTATNMTYVNPMSHERQTLNGWSLGEPSSSGPQNEVNRDERKTEIGWPQLSSCAGGGPRLEEQQCEPTDSILLNGANINPNPLFSQSSNSNMMPQNLNLNTGFVSHDGDDYRVMGCPNSLKSGASENERIPPPSGSESFLLPSGSSGYRTEENDGRPGCSFEGRRASCKRKALEGHVEQSSVSGSCSYFQRSESSAWPAVSAHCDGGSSLSMSAPSEQMNSGLVLGVRAPASDRVPDAYVAGTAESSRRNFRVRINPSGHQESLTPPLFSTGSPVRHSSFSSSHHSSRLLPNDQSLDSRSAPVVDNASPQSQPILMHVPTLPRNLQPFRWDRGSTSRTGSSSNSNVSRDRDAFPREEARTRSMGRNILEHPMFVPAPDFRNLVRSQANRTLAGGNLSIPGNVASSSRTGSSSGVQPSAGPSWVSHPNPPPLQYPRRFSDLVRRSLISSLGPESGGHSNNQTPLRSAPPPSPEDMLLSSGAVNQGHHQSYPRAASLLERQNAGLIGFPQPLRSLTPSFEGRSRLVVSEQFRNVLDLMRRGEGLRFEDVMIFDQSVIFGVADIHDRHRDMRLDVDNMTYEELLALEERIGNVNTGLSEETILNRLKQKKYYIVTRSQQETEPCCICQEEYNDSEDIGTLECGHDFHSSCIKQWLMHKNICPICKTTALSTS</sequence>
<organism evidence="1 2">
    <name type="scientific">Pistacia integerrima</name>
    <dbReference type="NCBI Taxonomy" id="434235"/>
    <lineage>
        <taxon>Eukaryota</taxon>
        <taxon>Viridiplantae</taxon>
        <taxon>Streptophyta</taxon>
        <taxon>Embryophyta</taxon>
        <taxon>Tracheophyta</taxon>
        <taxon>Spermatophyta</taxon>
        <taxon>Magnoliopsida</taxon>
        <taxon>eudicotyledons</taxon>
        <taxon>Gunneridae</taxon>
        <taxon>Pentapetalae</taxon>
        <taxon>rosids</taxon>
        <taxon>malvids</taxon>
        <taxon>Sapindales</taxon>
        <taxon>Anacardiaceae</taxon>
        <taxon>Pistacia</taxon>
    </lineage>
</organism>
<dbReference type="Proteomes" id="UP001163603">
    <property type="component" value="Chromosome 10"/>
</dbReference>
<protein>
    <submittedName>
        <fullName evidence="1">Uncharacterized protein</fullName>
    </submittedName>
</protein>